<keyword evidence="3" id="KW-1185">Reference proteome</keyword>
<sequence>MQMRLCIVKQGVVSSIYGDFGEESGWRSLYFILLLVGESLKQRLSFTALCSVSECVQRQYHFINQKKTWTEAQRYCREKYTDLATADNMNNMNELKNYKERVWIGLQKTDRDEWRWPSGEPVLYLNWGHKQPDGGDECKFNNHSFIEYFIIIIYTNPYFNLIVNIEVTV</sequence>
<dbReference type="InterPro" id="IPR016187">
    <property type="entry name" value="CTDL_fold"/>
</dbReference>
<reference evidence="2" key="1">
    <citation type="submission" date="2025-08" db="UniProtKB">
        <authorList>
            <consortium name="Ensembl"/>
        </authorList>
    </citation>
    <scope>IDENTIFICATION</scope>
</reference>
<dbReference type="SUPFAM" id="SSF56436">
    <property type="entry name" value="C-type lectin-like"/>
    <property type="match status" value="1"/>
</dbReference>
<dbReference type="Pfam" id="PF00059">
    <property type="entry name" value="Lectin_C"/>
    <property type="match status" value="1"/>
</dbReference>
<dbReference type="PANTHER" id="PTHR45784">
    <property type="entry name" value="C-TYPE LECTIN DOMAIN FAMILY 20 MEMBER A-RELATED"/>
    <property type="match status" value="1"/>
</dbReference>
<dbReference type="Ensembl" id="ENSCCRT00010099377.1">
    <property type="protein sequence ID" value="ENSCCRP00010089630.1"/>
    <property type="gene ID" value="ENSCCRG00010039164.1"/>
</dbReference>
<proteinExistence type="predicted"/>
<accession>A0A8C1NC88</accession>
<feature type="domain" description="C-type lectin" evidence="1">
    <location>
        <begin position="60"/>
        <end position="138"/>
    </location>
</feature>
<dbReference type="AlphaFoldDB" id="A0A8C1NC88"/>
<evidence type="ECO:0000259" key="1">
    <source>
        <dbReference type="PROSITE" id="PS50041"/>
    </source>
</evidence>
<dbReference type="InterPro" id="IPR016186">
    <property type="entry name" value="C-type_lectin-like/link_sf"/>
</dbReference>
<dbReference type="InterPro" id="IPR001304">
    <property type="entry name" value="C-type_lectin-like"/>
</dbReference>
<name>A0A8C1NC88_CYPCA</name>
<dbReference type="SMART" id="SM00034">
    <property type="entry name" value="CLECT"/>
    <property type="match status" value="1"/>
</dbReference>
<dbReference type="PROSITE" id="PS50041">
    <property type="entry name" value="C_TYPE_LECTIN_2"/>
    <property type="match status" value="1"/>
</dbReference>
<evidence type="ECO:0000313" key="3">
    <source>
        <dbReference type="Proteomes" id="UP000694427"/>
    </source>
</evidence>
<dbReference type="PANTHER" id="PTHR45784:SF3">
    <property type="entry name" value="C-TYPE LECTIN DOMAIN FAMILY 4 MEMBER K-LIKE-RELATED"/>
    <property type="match status" value="1"/>
</dbReference>
<evidence type="ECO:0000313" key="2">
    <source>
        <dbReference type="Ensembl" id="ENSCCRP00010089630.1"/>
    </source>
</evidence>
<dbReference type="Gene3D" id="3.10.100.10">
    <property type="entry name" value="Mannose-Binding Protein A, subunit A"/>
    <property type="match status" value="1"/>
</dbReference>
<organism evidence="2 3">
    <name type="scientific">Cyprinus carpio</name>
    <name type="common">Common carp</name>
    <dbReference type="NCBI Taxonomy" id="7962"/>
    <lineage>
        <taxon>Eukaryota</taxon>
        <taxon>Metazoa</taxon>
        <taxon>Chordata</taxon>
        <taxon>Craniata</taxon>
        <taxon>Vertebrata</taxon>
        <taxon>Euteleostomi</taxon>
        <taxon>Actinopterygii</taxon>
        <taxon>Neopterygii</taxon>
        <taxon>Teleostei</taxon>
        <taxon>Ostariophysi</taxon>
        <taxon>Cypriniformes</taxon>
        <taxon>Cyprinidae</taxon>
        <taxon>Cyprininae</taxon>
        <taxon>Cyprinus</taxon>
    </lineage>
</organism>
<reference evidence="2" key="2">
    <citation type="submission" date="2025-09" db="UniProtKB">
        <authorList>
            <consortium name="Ensembl"/>
        </authorList>
    </citation>
    <scope>IDENTIFICATION</scope>
</reference>
<dbReference type="Proteomes" id="UP000694427">
    <property type="component" value="Unplaced"/>
</dbReference>
<protein>
    <recommendedName>
        <fullName evidence="1">C-type lectin domain-containing protein</fullName>
    </recommendedName>
</protein>